<organism evidence="1 2">
    <name type="scientific">Holotrichia oblita</name>
    <name type="common">Chafer beetle</name>
    <dbReference type="NCBI Taxonomy" id="644536"/>
    <lineage>
        <taxon>Eukaryota</taxon>
        <taxon>Metazoa</taxon>
        <taxon>Ecdysozoa</taxon>
        <taxon>Arthropoda</taxon>
        <taxon>Hexapoda</taxon>
        <taxon>Insecta</taxon>
        <taxon>Pterygota</taxon>
        <taxon>Neoptera</taxon>
        <taxon>Endopterygota</taxon>
        <taxon>Coleoptera</taxon>
        <taxon>Polyphaga</taxon>
        <taxon>Scarabaeiformia</taxon>
        <taxon>Scarabaeidae</taxon>
        <taxon>Melolonthinae</taxon>
        <taxon>Holotrichia</taxon>
    </lineage>
</organism>
<evidence type="ECO:0000313" key="2">
    <source>
        <dbReference type="Proteomes" id="UP001056778"/>
    </source>
</evidence>
<name>A0ACB9SM29_HOLOL</name>
<reference evidence="1" key="1">
    <citation type="submission" date="2022-04" db="EMBL/GenBank/DDBJ databases">
        <title>Chromosome-scale genome assembly of Holotrichia oblita Faldermann.</title>
        <authorList>
            <person name="Rongchong L."/>
        </authorList>
    </citation>
    <scope>NUCLEOTIDE SEQUENCE</scope>
    <source>
        <strain evidence="1">81SQS9</strain>
    </source>
</reference>
<comment type="caution">
    <text evidence="1">The sequence shown here is derived from an EMBL/GenBank/DDBJ whole genome shotgun (WGS) entry which is preliminary data.</text>
</comment>
<sequence length="1270" mass="146806">MEDASNVMILRHGSDIIKLDDTSLKKHKLDDYPQLPYGLQMTHILEPLYIQYFQDQYLTNNRHLSAFKPLSGHPAKDITKIRHTMRYAEPPILQHPERVVPHSKSESFEGNYQPNVALAPTAKKHRYLNQENNHVDDKEVVPSNEVSSSKEGLIPKATSVIRHDKYIEHSPKKSPDSQNIIDSTVSVVQSTGNLGRYNSEIELSTDTDDSGSETSEKPDICKMEEIMKDVDHIVRDKVLEMFRHICKEYQELQKENRSKNSEITELTNIVTDLKKQLLDLTTNQINPNISNGFAENSLQIIEKAKDRTPTPTIDNINIVTTSSDNQPSIIENIQPQTNNCGEDNSSSSNEIAAKESEDIELVQSTSVIASIDDQEKTIKNCTNTNGVTFPTDVEVRSKWIACLGIEKYPSETSIVCLDHFRNSDLDDSYCRNDNLTSELNIHHDSIQQINKHLEETDIESVCRLCATSELLTNSIYESIDNEPISSMIMQSCHPIVVDDGYPSMICSTCLQQLQAAYNFRKRCLDVNRLWYNRQELYKKRKQDDNHIQTSKRQCIQSVPEISEDNIKDTTFSLTRHILNTENHSGTSEEQIQHVIFTTEPPPLLLIEKNIGSEKQVDDQNDKIETKMPISVETENKTFIVKKTTNKPNQQVIAYKDNKIVIPDGITVRTSKKFESSTGMYSCTITHGLQESVFVMADGYLFTFVFIISFFLSLSYISLFRHLRCVLPNCKAKAEQTLLESDTYEDKITVKVPHSHKPPNNQLRKKHMFFHVMRKRMQHDKTLNIRSIYEEVCNQEPEIRQLVPLRNVINEICKHQVSCKLPRITSFEKFYEKIEDECYEKLHFTNTSKQFYQERFCTDDGCMAIVFCNMEVIENITMCTLMYVDASFKIDTFEDFKYQLVTVLVWIDDSYYPILYALVNRKTQEIFKKVFQYLHDVLAPNIRPHEIVTDYEANLYYALGETYLESHIGGSVFYYTQNLYKKICSLNLSRELETNSNFRNLYHMLLMLPLLPVNTISDALNNIELQSKELELSDLAKPIFDHIYTQWISNVTTEMFCVHRLENRINENVIAPFKKLRDYLLLFKRKVDQTHITIGQVVEKLIELDSFLHEVYNKSDKKSFGRDLSSFQKKNVIRAWQFIETHPKININNFFQKVLGYIKCMENQLWIWGFYRYAGDSDDILINVANASVYLGDNGQHEDEDTSLQEHEENETEENAQEYMDSECQDTILSEEVTDNPTIVMEAVIDNDGGVMLQSSDVLNNSKLEKTFLSI</sequence>
<keyword evidence="2" id="KW-1185">Reference proteome</keyword>
<protein>
    <submittedName>
        <fullName evidence="1">Uncharacterized protein</fullName>
    </submittedName>
</protein>
<proteinExistence type="predicted"/>
<gene>
    <name evidence="1" type="ORF">MML48_8g00004413</name>
</gene>
<dbReference type="EMBL" id="CM043022">
    <property type="protein sequence ID" value="KAI4455853.1"/>
    <property type="molecule type" value="Genomic_DNA"/>
</dbReference>
<accession>A0ACB9SM29</accession>
<evidence type="ECO:0000313" key="1">
    <source>
        <dbReference type="EMBL" id="KAI4455853.1"/>
    </source>
</evidence>
<dbReference type="Proteomes" id="UP001056778">
    <property type="component" value="Chromosome 8"/>
</dbReference>